<reference evidence="2 3" key="1">
    <citation type="journal article" date="2019" name="Nat. Ecol. Evol.">
        <title>Megaphylogeny resolves global patterns of mushroom evolution.</title>
        <authorList>
            <person name="Varga T."/>
            <person name="Krizsan K."/>
            <person name="Foldi C."/>
            <person name="Dima B."/>
            <person name="Sanchez-Garcia M."/>
            <person name="Sanchez-Ramirez S."/>
            <person name="Szollosi G.J."/>
            <person name="Szarkandi J.G."/>
            <person name="Papp V."/>
            <person name="Albert L."/>
            <person name="Andreopoulos W."/>
            <person name="Angelini C."/>
            <person name="Antonin V."/>
            <person name="Barry K.W."/>
            <person name="Bougher N.L."/>
            <person name="Buchanan P."/>
            <person name="Buyck B."/>
            <person name="Bense V."/>
            <person name="Catcheside P."/>
            <person name="Chovatia M."/>
            <person name="Cooper J."/>
            <person name="Damon W."/>
            <person name="Desjardin D."/>
            <person name="Finy P."/>
            <person name="Geml J."/>
            <person name="Haridas S."/>
            <person name="Hughes K."/>
            <person name="Justo A."/>
            <person name="Karasinski D."/>
            <person name="Kautmanova I."/>
            <person name="Kiss B."/>
            <person name="Kocsube S."/>
            <person name="Kotiranta H."/>
            <person name="LaButti K.M."/>
            <person name="Lechner B.E."/>
            <person name="Liimatainen K."/>
            <person name="Lipzen A."/>
            <person name="Lukacs Z."/>
            <person name="Mihaltcheva S."/>
            <person name="Morgado L.N."/>
            <person name="Niskanen T."/>
            <person name="Noordeloos M.E."/>
            <person name="Ohm R.A."/>
            <person name="Ortiz-Santana B."/>
            <person name="Ovrebo C."/>
            <person name="Racz N."/>
            <person name="Riley R."/>
            <person name="Savchenko A."/>
            <person name="Shiryaev A."/>
            <person name="Soop K."/>
            <person name="Spirin V."/>
            <person name="Szebenyi C."/>
            <person name="Tomsovsky M."/>
            <person name="Tulloss R.E."/>
            <person name="Uehling J."/>
            <person name="Grigoriev I.V."/>
            <person name="Vagvolgyi C."/>
            <person name="Papp T."/>
            <person name="Martin F.M."/>
            <person name="Miettinen O."/>
            <person name="Hibbett D.S."/>
            <person name="Nagy L.G."/>
        </authorList>
    </citation>
    <scope>NUCLEOTIDE SEQUENCE [LARGE SCALE GENOMIC DNA]</scope>
    <source>
        <strain evidence="2 3">CBS 962.96</strain>
    </source>
</reference>
<gene>
    <name evidence="2" type="ORF">K435DRAFT_850961</name>
</gene>
<name>A0A4S8MMZ0_DENBC</name>
<keyword evidence="1" id="KW-0472">Membrane</keyword>
<evidence type="ECO:0000313" key="3">
    <source>
        <dbReference type="Proteomes" id="UP000297245"/>
    </source>
</evidence>
<proteinExistence type="predicted"/>
<keyword evidence="3" id="KW-1185">Reference proteome</keyword>
<feature type="transmembrane region" description="Helical" evidence="1">
    <location>
        <begin position="35"/>
        <end position="68"/>
    </location>
</feature>
<dbReference type="Proteomes" id="UP000297245">
    <property type="component" value="Unassembled WGS sequence"/>
</dbReference>
<evidence type="ECO:0000256" key="1">
    <source>
        <dbReference type="SAM" id="Phobius"/>
    </source>
</evidence>
<evidence type="ECO:0000313" key="2">
    <source>
        <dbReference type="EMBL" id="THV04310.1"/>
    </source>
</evidence>
<keyword evidence="1" id="KW-1133">Transmembrane helix</keyword>
<organism evidence="2 3">
    <name type="scientific">Dendrothele bispora (strain CBS 962.96)</name>
    <dbReference type="NCBI Taxonomy" id="1314807"/>
    <lineage>
        <taxon>Eukaryota</taxon>
        <taxon>Fungi</taxon>
        <taxon>Dikarya</taxon>
        <taxon>Basidiomycota</taxon>
        <taxon>Agaricomycotina</taxon>
        <taxon>Agaricomycetes</taxon>
        <taxon>Agaricomycetidae</taxon>
        <taxon>Agaricales</taxon>
        <taxon>Agaricales incertae sedis</taxon>
        <taxon>Dendrothele</taxon>
    </lineage>
</organism>
<sequence length="123" mass="13677">MYVYNLYSICHRLSSFWLPNPRHQLWLPTPSNSRSFIWTLCTVGIIFIYIVVVTVVVTTFAPALITIFDTTFDTAFAPALITIVDTTFDTAFAPALITIVDTTSSLPLSITALIACTSTYFVI</sequence>
<keyword evidence="1" id="KW-0812">Transmembrane</keyword>
<dbReference type="AlphaFoldDB" id="A0A4S8MMZ0"/>
<dbReference type="EMBL" id="ML179057">
    <property type="protein sequence ID" value="THV04310.1"/>
    <property type="molecule type" value="Genomic_DNA"/>
</dbReference>
<feature type="transmembrane region" description="Helical" evidence="1">
    <location>
        <begin position="106"/>
        <end position="122"/>
    </location>
</feature>
<feature type="transmembrane region" description="Helical" evidence="1">
    <location>
        <begin position="75"/>
        <end position="100"/>
    </location>
</feature>
<accession>A0A4S8MMZ0</accession>
<protein>
    <submittedName>
        <fullName evidence="2">Uncharacterized protein</fullName>
    </submittedName>
</protein>